<evidence type="ECO:0000256" key="3">
    <source>
        <dbReference type="ARBA" id="ARBA00023163"/>
    </source>
</evidence>
<feature type="domain" description="HTH tetR-type" evidence="5">
    <location>
        <begin position="6"/>
        <end position="66"/>
    </location>
</feature>
<dbReference type="InterPro" id="IPR009057">
    <property type="entry name" value="Homeodomain-like_sf"/>
</dbReference>
<dbReference type="PATRIC" id="fig|749927.5.peg.1482"/>
<gene>
    <name evidence="6" type="ordered locus">AMED_1439</name>
</gene>
<dbReference type="Pfam" id="PF00440">
    <property type="entry name" value="TetR_N"/>
    <property type="match status" value="1"/>
</dbReference>
<dbReference type="HOGENOM" id="CLU_069356_2_2_11"/>
<dbReference type="GeneID" id="92869231"/>
<dbReference type="InterPro" id="IPR001647">
    <property type="entry name" value="HTH_TetR"/>
</dbReference>
<dbReference type="EMBL" id="CP002000">
    <property type="protein sequence ID" value="ADJ43253.1"/>
    <property type="molecule type" value="Genomic_DNA"/>
</dbReference>
<evidence type="ECO:0000256" key="1">
    <source>
        <dbReference type="ARBA" id="ARBA00023015"/>
    </source>
</evidence>
<dbReference type="Gene3D" id="1.10.357.10">
    <property type="entry name" value="Tetracycline Repressor, domain 2"/>
    <property type="match status" value="1"/>
</dbReference>
<keyword evidence="1" id="KW-0805">Transcription regulation</keyword>
<dbReference type="OrthoDB" id="4746440at2"/>
<sequence>MPRWEPHARERLEAAALELFAAHGYQAVTVPRIAERAGLTKPSYFRHFADKREVLFFGQELVLEAIKQAVEAAPEGASPRRLVEAALDGAAVLFTPARRARAAARQEIIESEPELRECLTGKRSAIAGTITAAVQDRGTPRPTALVAGQLGLLAFVAAHERWAASTGGDDFAGYARDSLDEAIKAAASLL</sequence>
<dbReference type="PANTHER" id="PTHR30055">
    <property type="entry name" value="HTH-TYPE TRANSCRIPTIONAL REGULATOR RUTR"/>
    <property type="match status" value="1"/>
</dbReference>
<dbReference type="PRINTS" id="PR00455">
    <property type="entry name" value="HTHTETR"/>
</dbReference>
<evidence type="ECO:0000256" key="2">
    <source>
        <dbReference type="ARBA" id="ARBA00023125"/>
    </source>
</evidence>
<evidence type="ECO:0000256" key="4">
    <source>
        <dbReference type="PROSITE-ProRule" id="PRU00335"/>
    </source>
</evidence>
<dbReference type="GO" id="GO:0003700">
    <property type="term" value="F:DNA-binding transcription factor activity"/>
    <property type="evidence" value="ECO:0007669"/>
    <property type="project" value="TreeGrafter"/>
</dbReference>
<dbReference type="PANTHER" id="PTHR30055:SF238">
    <property type="entry name" value="MYCOFACTOCIN BIOSYNTHESIS TRANSCRIPTIONAL REGULATOR MFTR-RELATED"/>
    <property type="match status" value="1"/>
</dbReference>
<dbReference type="PROSITE" id="PS50977">
    <property type="entry name" value="HTH_TETR_2"/>
    <property type="match status" value="1"/>
</dbReference>
<keyword evidence="2 4" id="KW-0238">DNA-binding</keyword>
<organism evidence="6 7">
    <name type="scientific">Amycolatopsis mediterranei (strain U-32)</name>
    <dbReference type="NCBI Taxonomy" id="749927"/>
    <lineage>
        <taxon>Bacteria</taxon>
        <taxon>Bacillati</taxon>
        <taxon>Actinomycetota</taxon>
        <taxon>Actinomycetes</taxon>
        <taxon>Pseudonocardiales</taxon>
        <taxon>Pseudonocardiaceae</taxon>
        <taxon>Amycolatopsis</taxon>
    </lineage>
</organism>
<proteinExistence type="predicted"/>
<dbReference type="KEGG" id="amd:AMED_1439"/>
<protein>
    <submittedName>
        <fullName evidence="6">TetR family transcriptional regulator</fullName>
    </submittedName>
</protein>
<accession>A0A0H3CY49</accession>
<dbReference type="eggNOG" id="COG1309">
    <property type="taxonomic scope" value="Bacteria"/>
</dbReference>
<feature type="DNA-binding region" description="H-T-H motif" evidence="4">
    <location>
        <begin position="29"/>
        <end position="48"/>
    </location>
</feature>
<name>A0A0H3CY49_AMYMU</name>
<dbReference type="GO" id="GO:0000976">
    <property type="term" value="F:transcription cis-regulatory region binding"/>
    <property type="evidence" value="ECO:0007669"/>
    <property type="project" value="TreeGrafter"/>
</dbReference>
<evidence type="ECO:0000259" key="5">
    <source>
        <dbReference type="PROSITE" id="PS50977"/>
    </source>
</evidence>
<evidence type="ECO:0000313" key="7">
    <source>
        <dbReference type="Proteomes" id="UP000000328"/>
    </source>
</evidence>
<keyword evidence="3" id="KW-0804">Transcription</keyword>
<evidence type="ECO:0000313" key="6">
    <source>
        <dbReference type="EMBL" id="ADJ43253.1"/>
    </source>
</evidence>
<dbReference type="InterPro" id="IPR050109">
    <property type="entry name" value="HTH-type_TetR-like_transc_reg"/>
</dbReference>
<dbReference type="SUPFAM" id="SSF46689">
    <property type="entry name" value="Homeodomain-like"/>
    <property type="match status" value="1"/>
</dbReference>
<dbReference type="AlphaFoldDB" id="A0A0H3CY49"/>
<reference evidence="6 7" key="1">
    <citation type="journal article" date="2010" name="Cell Res.">
        <title>Complete genome sequence of the rifamycin SV-producing Amycolatopsis mediterranei U32 revealed its genetic characteristics in phylogeny and metabolism.</title>
        <authorList>
            <person name="Zhao W."/>
            <person name="Zhong Y."/>
            <person name="Yuan H."/>
            <person name="Wang J."/>
            <person name="Zheng H."/>
            <person name="Wang Y."/>
            <person name="Cen X."/>
            <person name="Xu F."/>
            <person name="Bai J."/>
            <person name="Han X."/>
            <person name="Lu G."/>
            <person name="Zhu Y."/>
            <person name="Shao Z."/>
            <person name="Yan H."/>
            <person name="Li C."/>
            <person name="Peng N."/>
            <person name="Zhang Z."/>
            <person name="Zhang Y."/>
            <person name="Lin W."/>
            <person name="Fan Y."/>
            <person name="Qin Z."/>
            <person name="Hu Y."/>
            <person name="Zhu B."/>
            <person name="Wang S."/>
            <person name="Ding X."/>
            <person name="Zhao G.P."/>
        </authorList>
    </citation>
    <scope>NUCLEOTIDE SEQUENCE [LARGE SCALE GENOMIC DNA]</scope>
    <source>
        <strain evidence="7">U-32</strain>
    </source>
</reference>
<dbReference type="Proteomes" id="UP000000328">
    <property type="component" value="Chromosome"/>
</dbReference>
<dbReference type="RefSeq" id="WP_013223341.1">
    <property type="nucleotide sequence ID" value="NC_014318.1"/>
</dbReference>